<dbReference type="Proteomes" id="UP000580856">
    <property type="component" value="Unassembled WGS sequence"/>
</dbReference>
<dbReference type="SUPFAM" id="SSF55781">
    <property type="entry name" value="GAF domain-like"/>
    <property type="match status" value="1"/>
</dbReference>
<evidence type="ECO:0000256" key="2">
    <source>
        <dbReference type="ARBA" id="ARBA00034247"/>
    </source>
</evidence>
<dbReference type="FunFam" id="3.30.70.270:FF:000001">
    <property type="entry name" value="Diguanylate cyclase domain protein"/>
    <property type="match status" value="1"/>
</dbReference>
<organism evidence="4 5">
    <name type="scientific">Desulfobaculum xiamenense</name>
    <dbReference type="NCBI Taxonomy" id="995050"/>
    <lineage>
        <taxon>Bacteria</taxon>
        <taxon>Pseudomonadati</taxon>
        <taxon>Thermodesulfobacteriota</taxon>
        <taxon>Desulfovibrionia</taxon>
        <taxon>Desulfovibrionales</taxon>
        <taxon>Desulfovibrionaceae</taxon>
        <taxon>Desulfobaculum</taxon>
    </lineage>
</organism>
<comment type="catalytic activity">
    <reaction evidence="2">
        <text>2 GTP = 3',3'-c-di-GMP + 2 diphosphate</text>
        <dbReference type="Rhea" id="RHEA:24898"/>
        <dbReference type="ChEBI" id="CHEBI:33019"/>
        <dbReference type="ChEBI" id="CHEBI:37565"/>
        <dbReference type="ChEBI" id="CHEBI:58805"/>
        <dbReference type="EC" id="2.7.7.65"/>
    </reaction>
</comment>
<dbReference type="CDD" id="cd01949">
    <property type="entry name" value="GGDEF"/>
    <property type="match status" value="1"/>
</dbReference>
<protein>
    <recommendedName>
        <fullName evidence="1">diguanylate cyclase</fullName>
        <ecNumber evidence="1">2.7.7.65</ecNumber>
    </recommendedName>
</protein>
<feature type="domain" description="GGDEF" evidence="3">
    <location>
        <begin position="313"/>
        <end position="444"/>
    </location>
</feature>
<dbReference type="InterPro" id="IPR029787">
    <property type="entry name" value="Nucleotide_cyclase"/>
</dbReference>
<dbReference type="Pfam" id="PF01590">
    <property type="entry name" value="GAF"/>
    <property type="match status" value="1"/>
</dbReference>
<reference evidence="4 5" key="1">
    <citation type="submission" date="2020-03" db="EMBL/GenBank/DDBJ databases">
        <title>Genomic Encyclopedia of Type Strains, Phase IV (KMG-IV): sequencing the most valuable type-strain genomes for metagenomic binning, comparative biology and taxonomic classification.</title>
        <authorList>
            <person name="Goeker M."/>
        </authorList>
    </citation>
    <scope>NUCLEOTIDE SEQUENCE [LARGE SCALE GENOMIC DNA]</scope>
    <source>
        <strain evidence="4 5">DSM 24233</strain>
    </source>
</reference>
<dbReference type="NCBIfam" id="TIGR00254">
    <property type="entry name" value="GGDEF"/>
    <property type="match status" value="1"/>
</dbReference>
<dbReference type="Gene3D" id="3.30.450.40">
    <property type="match status" value="1"/>
</dbReference>
<dbReference type="InterPro" id="IPR035965">
    <property type="entry name" value="PAS-like_dom_sf"/>
</dbReference>
<proteinExistence type="predicted"/>
<dbReference type="SMART" id="SM00065">
    <property type="entry name" value="GAF"/>
    <property type="match status" value="1"/>
</dbReference>
<dbReference type="AlphaFoldDB" id="A0A846QKY3"/>
<dbReference type="InterPro" id="IPR043128">
    <property type="entry name" value="Rev_trsase/Diguanyl_cyclase"/>
</dbReference>
<dbReference type="InterPro" id="IPR029016">
    <property type="entry name" value="GAF-like_dom_sf"/>
</dbReference>
<dbReference type="SMART" id="SM00267">
    <property type="entry name" value="GGDEF"/>
    <property type="match status" value="1"/>
</dbReference>
<dbReference type="InterPro" id="IPR003018">
    <property type="entry name" value="GAF"/>
</dbReference>
<dbReference type="PANTHER" id="PTHR45138">
    <property type="entry name" value="REGULATORY COMPONENTS OF SENSORY TRANSDUCTION SYSTEM"/>
    <property type="match status" value="1"/>
</dbReference>
<name>A0A846QKY3_9BACT</name>
<dbReference type="RefSeq" id="WP_167940742.1">
    <property type="nucleotide sequence ID" value="NZ_JAATJA010000001.1"/>
</dbReference>
<evidence type="ECO:0000313" key="4">
    <source>
        <dbReference type="EMBL" id="NJB67710.1"/>
    </source>
</evidence>
<evidence type="ECO:0000313" key="5">
    <source>
        <dbReference type="Proteomes" id="UP000580856"/>
    </source>
</evidence>
<dbReference type="GO" id="GO:0052621">
    <property type="term" value="F:diguanylate cyclase activity"/>
    <property type="evidence" value="ECO:0007669"/>
    <property type="project" value="UniProtKB-EC"/>
</dbReference>
<dbReference type="InterPro" id="IPR000160">
    <property type="entry name" value="GGDEF_dom"/>
</dbReference>
<dbReference type="Pfam" id="PF12860">
    <property type="entry name" value="PAS_7"/>
    <property type="match status" value="1"/>
</dbReference>
<dbReference type="InterPro" id="IPR050469">
    <property type="entry name" value="Diguanylate_Cyclase"/>
</dbReference>
<dbReference type="Gene3D" id="3.30.450.20">
    <property type="entry name" value="PAS domain"/>
    <property type="match status" value="1"/>
</dbReference>
<dbReference type="Pfam" id="PF00990">
    <property type="entry name" value="GGDEF"/>
    <property type="match status" value="1"/>
</dbReference>
<keyword evidence="5" id="KW-1185">Reference proteome</keyword>
<dbReference type="EC" id="2.7.7.65" evidence="1"/>
<dbReference type="PANTHER" id="PTHR45138:SF9">
    <property type="entry name" value="DIGUANYLATE CYCLASE DGCM-RELATED"/>
    <property type="match status" value="1"/>
</dbReference>
<dbReference type="EMBL" id="JAATJA010000001">
    <property type="protein sequence ID" value="NJB67710.1"/>
    <property type="molecule type" value="Genomic_DNA"/>
</dbReference>
<sequence length="444" mass="49870">MSKKQMITEDIMSSWQDIVDVMSRTIGVPVGLITRVDDPDIEVLIASRTEGNPFRPGERAPLGGSGFYCEEIIRRRERLVVPNALKDPRWAGNPDVDYGLVSYMGVPILMPDGSVFGTLCAMDFKEKKHSEDSIFLLDKLREAIEGHLAMLWRNALLTAQQEVSPDGIVAVDFTDRVILANRHFYELWEITPESLPRNDYRAVLAHMRSRITDREGFDAVHEHLREHPEEAEQGAEIALTDGRMLERHSRGLRDEAGTLHGRIWFYRDITGKKRAEARLVHLANHDALTGAFNRRHFMELAQKEIERSRRYGHPLSLLMLDIDLFKNVNDTYGHATGDEVLKALVKVCRNILREVDAFGRIGGEEFAAVLPATPRAAGIQAAERIRAAVANHAMHSPKGPFHITVSIGVAQYKGNGESLDELLSRADSALYEAKGEGRDRVVAR</sequence>
<gene>
    <name evidence="4" type="ORF">GGQ74_001350</name>
</gene>
<evidence type="ECO:0000256" key="1">
    <source>
        <dbReference type="ARBA" id="ARBA00012528"/>
    </source>
</evidence>
<accession>A0A846QKY3</accession>
<dbReference type="SUPFAM" id="SSF55073">
    <property type="entry name" value="Nucleotide cyclase"/>
    <property type="match status" value="1"/>
</dbReference>
<dbReference type="Gene3D" id="3.30.70.270">
    <property type="match status" value="1"/>
</dbReference>
<comment type="caution">
    <text evidence="4">The sequence shown here is derived from an EMBL/GenBank/DDBJ whole genome shotgun (WGS) entry which is preliminary data.</text>
</comment>
<dbReference type="PROSITE" id="PS50887">
    <property type="entry name" value="GGDEF"/>
    <property type="match status" value="1"/>
</dbReference>
<dbReference type="SUPFAM" id="SSF55785">
    <property type="entry name" value="PYP-like sensor domain (PAS domain)"/>
    <property type="match status" value="1"/>
</dbReference>
<evidence type="ECO:0000259" key="3">
    <source>
        <dbReference type="PROSITE" id="PS50887"/>
    </source>
</evidence>